<dbReference type="Pfam" id="PF07005">
    <property type="entry name" value="SBD_N"/>
    <property type="match status" value="1"/>
</dbReference>
<evidence type="ECO:0000256" key="2">
    <source>
        <dbReference type="ARBA" id="ARBA00022679"/>
    </source>
</evidence>
<evidence type="ECO:0000256" key="1">
    <source>
        <dbReference type="ARBA" id="ARBA00005715"/>
    </source>
</evidence>
<evidence type="ECO:0000313" key="10">
    <source>
        <dbReference type="Proteomes" id="UP000295632"/>
    </source>
</evidence>
<dbReference type="GO" id="GO:0005524">
    <property type="term" value="F:ATP binding"/>
    <property type="evidence" value="ECO:0007669"/>
    <property type="project" value="UniProtKB-KW"/>
</dbReference>
<keyword evidence="4" id="KW-0418">Kinase</keyword>
<name>A0A4R6U3V2_9BACI</name>
<dbReference type="InterPro" id="IPR010737">
    <property type="entry name" value="4-carb_acid_sugar_kinase_N"/>
</dbReference>
<keyword evidence="3" id="KW-0547">Nucleotide-binding</keyword>
<dbReference type="InterPro" id="IPR042213">
    <property type="entry name" value="NBD_C_sf"/>
</dbReference>
<dbReference type="OrthoDB" id="9778478at2"/>
<evidence type="ECO:0000259" key="7">
    <source>
        <dbReference type="Pfam" id="PF07005"/>
    </source>
</evidence>
<organism evidence="9 10">
    <name type="scientific">Aureibacillus halotolerans</name>
    <dbReference type="NCBI Taxonomy" id="1508390"/>
    <lineage>
        <taxon>Bacteria</taxon>
        <taxon>Bacillati</taxon>
        <taxon>Bacillota</taxon>
        <taxon>Bacilli</taxon>
        <taxon>Bacillales</taxon>
        <taxon>Bacillaceae</taxon>
        <taxon>Aureibacillus</taxon>
    </lineage>
</organism>
<dbReference type="RefSeq" id="WP_133579702.1">
    <property type="nucleotide sequence ID" value="NZ_SNYJ01000004.1"/>
</dbReference>
<evidence type="ECO:0000256" key="4">
    <source>
        <dbReference type="ARBA" id="ARBA00022777"/>
    </source>
</evidence>
<dbReference type="Gene3D" id="3.40.980.20">
    <property type="entry name" value="Four-carbon acid sugar kinase, nucleotide binding domain"/>
    <property type="match status" value="1"/>
</dbReference>
<evidence type="ECO:0000259" key="8">
    <source>
        <dbReference type="Pfam" id="PF17042"/>
    </source>
</evidence>
<comment type="similarity">
    <text evidence="1">Belongs to the four-carbon acid sugar kinase family.</text>
</comment>
<dbReference type="InterPro" id="IPR031475">
    <property type="entry name" value="NBD_C"/>
</dbReference>
<evidence type="ECO:0000256" key="3">
    <source>
        <dbReference type="ARBA" id="ARBA00022741"/>
    </source>
</evidence>
<sequence>MNNIVIIADDLTGASDCGATLLPYGMDVLVRLDGQIKRLGAGQSIVLNTDSRSLSSEDAYRRTAQVASEISAAAPEVVYKKMDSTMRGNIGRELDALYEVLAPDIVIAAPGLPSQGRVVKDGVLLLHNVPLAETEVANDPKTPVTESNIHTLIAHQSNHQVAHLSIGQVRAPREDLVTELRRLAAEKTAIVTADSVEDTDLRRLCEASASSGLRVVYAGSAGLIHYLPEALGRQVQQPRVLGELSPENVLFVVGSVSTTGRSQLKQLMASGKNITFIEVYPEQLLQKNFPSSDDWKRLVEKAGEASDSGRHIVLFSSPAKPAALDGNDAIEQSDRIAAMLGELAAFIAEHKGISRLFLTGGDTAVRVMENLHAGSLQLLGEIEPGVPYGKLSGSDRIAVTKAGSFGSADVMEKALVLLKGVDHVEADYRNYNG</sequence>
<comment type="caution">
    <text evidence="9">The sequence shown here is derived from an EMBL/GenBank/DDBJ whole genome shotgun (WGS) entry which is preliminary data.</text>
</comment>
<evidence type="ECO:0000256" key="6">
    <source>
        <dbReference type="ARBA" id="ARBA00023277"/>
    </source>
</evidence>
<dbReference type="EMBL" id="SNYJ01000004">
    <property type="protein sequence ID" value="TDQ41100.1"/>
    <property type="molecule type" value="Genomic_DNA"/>
</dbReference>
<protein>
    <submittedName>
        <fullName evidence="9">Uncharacterized protein YgbK (DUF1537 family)</fullName>
    </submittedName>
</protein>
<evidence type="ECO:0000313" key="9">
    <source>
        <dbReference type="EMBL" id="TDQ41100.1"/>
    </source>
</evidence>
<dbReference type="Proteomes" id="UP000295632">
    <property type="component" value="Unassembled WGS sequence"/>
</dbReference>
<dbReference type="Pfam" id="PF17042">
    <property type="entry name" value="NBD_C"/>
    <property type="match status" value="1"/>
</dbReference>
<accession>A0A4R6U3V2</accession>
<feature type="domain" description="Four-carbon acid sugar kinase nucleotide binding" evidence="8">
    <location>
        <begin position="250"/>
        <end position="410"/>
    </location>
</feature>
<keyword evidence="5" id="KW-0067">ATP-binding</keyword>
<reference evidence="9 10" key="1">
    <citation type="submission" date="2019-03" db="EMBL/GenBank/DDBJ databases">
        <title>Genomic Encyclopedia of Type Strains, Phase IV (KMG-IV): sequencing the most valuable type-strain genomes for metagenomic binning, comparative biology and taxonomic classification.</title>
        <authorList>
            <person name="Goeker M."/>
        </authorList>
    </citation>
    <scope>NUCLEOTIDE SEQUENCE [LARGE SCALE GENOMIC DNA]</scope>
    <source>
        <strain evidence="9 10">DSM 28697</strain>
    </source>
</reference>
<dbReference type="Gene3D" id="3.40.50.10840">
    <property type="entry name" value="Putative sugar-binding, N-terminal domain"/>
    <property type="match status" value="1"/>
</dbReference>
<dbReference type="GO" id="GO:0016301">
    <property type="term" value="F:kinase activity"/>
    <property type="evidence" value="ECO:0007669"/>
    <property type="project" value="UniProtKB-KW"/>
</dbReference>
<gene>
    <name evidence="9" type="ORF">EV213_10498</name>
</gene>
<keyword evidence="2" id="KW-0808">Transferase</keyword>
<dbReference type="SUPFAM" id="SSF142764">
    <property type="entry name" value="YgbK-like"/>
    <property type="match status" value="1"/>
</dbReference>
<keyword evidence="6" id="KW-0119">Carbohydrate metabolism</keyword>
<proteinExistence type="inferred from homology"/>
<feature type="domain" description="Four-carbon acid sugar kinase N-terminal" evidence="7">
    <location>
        <begin position="4"/>
        <end position="226"/>
    </location>
</feature>
<evidence type="ECO:0000256" key="5">
    <source>
        <dbReference type="ARBA" id="ARBA00022840"/>
    </source>
</evidence>
<dbReference type="AlphaFoldDB" id="A0A4R6U3V2"/>
<keyword evidence="10" id="KW-1185">Reference proteome</keyword>
<dbReference type="InterPro" id="IPR037051">
    <property type="entry name" value="4-carb_acid_sugar_kinase_N_sf"/>
</dbReference>